<dbReference type="NCBIfam" id="TIGR00801">
    <property type="entry name" value="ncs2"/>
    <property type="match status" value="1"/>
</dbReference>
<dbReference type="RefSeq" id="XP_001876899.1">
    <property type="nucleotide sequence ID" value="XM_001876864.1"/>
</dbReference>
<feature type="transmembrane region" description="Helical" evidence="8">
    <location>
        <begin position="494"/>
        <end position="513"/>
    </location>
</feature>
<dbReference type="STRING" id="486041.B0CZJ0"/>
<feature type="transmembrane region" description="Helical" evidence="8">
    <location>
        <begin position="283"/>
        <end position="301"/>
    </location>
</feature>
<dbReference type="AlphaFoldDB" id="B0CZJ0"/>
<accession>B0CZJ0</accession>
<evidence type="ECO:0000256" key="3">
    <source>
        <dbReference type="ARBA" id="ARBA00022448"/>
    </source>
</evidence>
<dbReference type="OrthoDB" id="1641903at2759"/>
<comment type="subcellular location">
    <subcellularLocation>
        <location evidence="1">Membrane</location>
        <topology evidence="1">Multi-pass membrane protein</topology>
    </subcellularLocation>
</comment>
<dbReference type="PROSITE" id="PS01116">
    <property type="entry name" value="XANTH_URACIL_PERMASE"/>
    <property type="match status" value="1"/>
</dbReference>
<feature type="transmembrane region" description="Helical" evidence="8">
    <location>
        <begin position="463"/>
        <end position="482"/>
    </location>
</feature>
<name>B0CZJ0_LACBS</name>
<dbReference type="FunCoup" id="B0CZJ0">
    <property type="interactions" value="88"/>
</dbReference>
<keyword evidence="3" id="KW-0813">Transport</keyword>
<dbReference type="EMBL" id="DS547094">
    <property type="protein sequence ID" value="EDR12635.1"/>
    <property type="molecule type" value="Genomic_DNA"/>
</dbReference>
<feature type="transmembrane region" description="Helical" evidence="8">
    <location>
        <begin position="533"/>
        <end position="556"/>
    </location>
</feature>
<feature type="transmembrane region" description="Helical" evidence="8">
    <location>
        <begin position="143"/>
        <end position="166"/>
    </location>
</feature>
<feature type="transmembrane region" description="Helical" evidence="8">
    <location>
        <begin position="222"/>
        <end position="241"/>
    </location>
</feature>
<feature type="region of interest" description="Disordered" evidence="7">
    <location>
        <begin position="565"/>
        <end position="584"/>
    </location>
</feature>
<feature type="transmembrane region" description="Helical" evidence="8">
    <location>
        <begin position="89"/>
        <end position="107"/>
    </location>
</feature>
<keyword evidence="5 8" id="KW-1133">Transmembrane helix</keyword>
<dbReference type="Pfam" id="PF00860">
    <property type="entry name" value="Xan_ur_permease"/>
    <property type="match status" value="1"/>
</dbReference>
<evidence type="ECO:0000313" key="10">
    <source>
        <dbReference type="Proteomes" id="UP000001194"/>
    </source>
</evidence>
<keyword evidence="10" id="KW-1185">Reference proteome</keyword>
<dbReference type="GO" id="GO:0042907">
    <property type="term" value="F:xanthine transmembrane transporter activity"/>
    <property type="evidence" value="ECO:0007669"/>
    <property type="project" value="TreeGrafter"/>
</dbReference>
<comment type="similarity">
    <text evidence="2">Belongs to the nucleobase:cation symporter-2 (NCS2) (TC 2.A.40) family.</text>
</comment>
<dbReference type="GO" id="GO:0000324">
    <property type="term" value="C:fungal-type vacuole"/>
    <property type="evidence" value="ECO:0007669"/>
    <property type="project" value="TreeGrafter"/>
</dbReference>
<reference evidence="9 10" key="1">
    <citation type="journal article" date="2008" name="Nature">
        <title>The genome of Laccaria bicolor provides insights into mycorrhizal symbiosis.</title>
        <authorList>
            <person name="Martin F."/>
            <person name="Aerts A."/>
            <person name="Ahren D."/>
            <person name="Brun A."/>
            <person name="Danchin E.G.J."/>
            <person name="Duchaussoy F."/>
            <person name="Gibon J."/>
            <person name="Kohler A."/>
            <person name="Lindquist E."/>
            <person name="Pereda V."/>
            <person name="Salamov A."/>
            <person name="Shapiro H.J."/>
            <person name="Wuyts J."/>
            <person name="Blaudez D."/>
            <person name="Buee M."/>
            <person name="Brokstein P."/>
            <person name="Canbaeck B."/>
            <person name="Cohen D."/>
            <person name="Courty P.E."/>
            <person name="Coutinho P.M."/>
            <person name="Delaruelle C."/>
            <person name="Detter J.C."/>
            <person name="Deveau A."/>
            <person name="DiFazio S."/>
            <person name="Duplessis S."/>
            <person name="Fraissinet-Tachet L."/>
            <person name="Lucic E."/>
            <person name="Frey-Klett P."/>
            <person name="Fourrey C."/>
            <person name="Feussner I."/>
            <person name="Gay G."/>
            <person name="Grimwood J."/>
            <person name="Hoegger P.J."/>
            <person name="Jain P."/>
            <person name="Kilaru S."/>
            <person name="Labbe J."/>
            <person name="Lin Y.C."/>
            <person name="Legue V."/>
            <person name="Le Tacon F."/>
            <person name="Marmeisse R."/>
            <person name="Melayah D."/>
            <person name="Montanini B."/>
            <person name="Muratet M."/>
            <person name="Nehls U."/>
            <person name="Niculita-Hirzel H."/>
            <person name="Oudot-Le Secq M.P."/>
            <person name="Peter M."/>
            <person name="Quesneville H."/>
            <person name="Rajashekar B."/>
            <person name="Reich M."/>
            <person name="Rouhier N."/>
            <person name="Schmutz J."/>
            <person name="Yin T."/>
            <person name="Chalot M."/>
            <person name="Henrissat B."/>
            <person name="Kuees U."/>
            <person name="Lucas S."/>
            <person name="Van de Peer Y."/>
            <person name="Podila G.K."/>
            <person name="Polle A."/>
            <person name="Pukkila P.J."/>
            <person name="Richardson P.M."/>
            <person name="Rouze P."/>
            <person name="Sanders I.R."/>
            <person name="Stajich J.E."/>
            <person name="Tunlid A."/>
            <person name="Tuskan G."/>
            <person name="Grigoriev I.V."/>
        </authorList>
    </citation>
    <scope>NUCLEOTIDE SEQUENCE [LARGE SCALE GENOMIC DNA]</scope>
    <source>
        <strain evidence="10">S238N-H82 / ATCC MYA-4686</strain>
    </source>
</reference>
<evidence type="ECO:0000256" key="6">
    <source>
        <dbReference type="ARBA" id="ARBA00023136"/>
    </source>
</evidence>
<organism evidence="10">
    <name type="scientific">Laccaria bicolor (strain S238N-H82 / ATCC MYA-4686)</name>
    <name type="common">Bicoloured deceiver</name>
    <name type="synonym">Laccaria laccata var. bicolor</name>
    <dbReference type="NCBI Taxonomy" id="486041"/>
    <lineage>
        <taxon>Eukaryota</taxon>
        <taxon>Fungi</taxon>
        <taxon>Dikarya</taxon>
        <taxon>Basidiomycota</taxon>
        <taxon>Agaricomycotina</taxon>
        <taxon>Agaricomycetes</taxon>
        <taxon>Agaricomycetidae</taxon>
        <taxon>Agaricales</taxon>
        <taxon>Agaricineae</taxon>
        <taxon>Hydnangiaceae</taxon>
        <taxon>Laccaria</taxon>
    </lineage>
</organism>
<dbReference type="GeneID" id="6072668"/>
<sequence length="584" mass="61594">MSDVVGQQPGPTVLPVVHSSSKLEYVKDRVSSIKHKLSTKDGWIGDYDYAWLCTPTLPFLRNKTSPPPFYALDDDLPLILAISSGLQHALAMLAGLITPPIIFASALNLDVATSAYMISASLIGCGILSLVQMSRIRLFKGYYLGTGLITVVGTSFATLSTASAIFNAMYKDGTCPSTTAADGSIVQGACPDAYGKVLGTSLICSFLEIGMSFCSPRLLKRLFPPLVTGSVILLIGASLIGSSGVPNWGGGSNDCQNRPTSGIFELCPTIFAPRPLPWGSPEFIGLGFLSFVAIILTEIFGSPFLKNIGIIVGLAVGCIVAGATGYIDGSTIKSSPAITFLWVHTFKISVYPPAILPMLAVYVSLAMEAIGDITASAEVSRQPVVGDVFDSRIQGGILSDGIGGFLSALFTVTPLSVFAQNNGVIAITRCANRGAGRWCCAFLILFGVLGKISGVFLAIPNPVLGGVTTFLFASVAVSGIRVLGYVKFTRRERFVLGAALAFGFGNLLKPDIFTHLFDGVKNPNSGLQGLFDSITIVLSTPFLAGGVVAAVLNLILPQEQEEIVPREGSVDQVDVESQEDEKRL</sequence>
<dbReference type="PANTHER" id="PTHR42810:SF2">
    <property type="entry name" value="PURINE PERMEASE C1399.01C-RELATED"/>
    <property type="match status" value="1"/>
</dbReference>
<gene>
    <name evidence="9" type="ORF">LACBIDRAFT_245695</name>
</gene>
<dbReference type="GO" id="GO:0005886">
    <property type="term" value="C:plasma membrane"/>
    <property type="evidence" value="ECO:0007669"/>
    <property type="project" value="TreeGrafter"/>
</dbReference>
<evidence type="ECO:0000256" key="8">
    <source>
        <dbReference type="SAM" id="Phobius"/>
    </source>
</evidence>
<evidence type="ECO:0000256" key="5">
    <source>
        <dbReference type="ARBA" id="ARBA00022989"/>
    </source>
</evidence>
<evidence type="ECO:0000256" key="7">
    <source>
        <dbReference type="SAM" id="MobiDB-lite"/>
    </source>
</evidence>
<evidence type="ECO:0000256" key="2">
    <source>
        <dbReference type="ARBA" id="ARBA00008821"/>
    </source>
</evidence>
<evidence type="ECO:0000313" key="9">
    <source>
        <dbReference type="EMBL" id="EDR12635.1"/>
    </source>
</evidence>
<dbReference type="Proteomes" id="UP000001194">
    <property type="component" value="Unassembled WGS sequence"/>
</dbReference>
<evidence type="ECO:0000256" key="4">
    <source>
        <dbReference type="ARBA" id="ARBA00022692"/>
    </source>
</evidence>
<dbReference type="PANTHER" id="PTHR42810">
    <property type="entry name" value="PURINE PERMEASE C1399.01C-RELATED"/>
    <property type="match status" value="1"/>
</dbReference>
<feature type="transmembrane region" description="Helical" evidence="8">
    <location>
        <begin position="308"/>
        <end position="327"/>
    </location>
</feature>
<keyword evidence="4 8" id="KW-0812">Transmembrane</keyword>
<dbReference type="KEGG" id="lbc:LACBIDRAFT_245695"/>
<feature type="transmembrane region" description="Helical" evidence="8">
    <location>
        <begin position="113"/>
        <end position="131"/>
    </location>
</feature>
<proteinExistence type="inferred from homology"/>
<feature type="transmembrane region" description="Helical" evidence="8">
    <location>
        <begin position="438"/>
        <end position="457"/>
    </location>
</feature>
<feature type="compositionally biased region" description="Acidic residues" evidence="7">
    <location>
        <begin position="573"/>
        <end position="584"/>
    </location>
</feature>
<protein>
    <submittedName>
        <fullName evidence="9">Xanthine/uracil permease</fullName>
    </submittedName>
</protein>
<dbReference type="HOGENOM" id="CLU_017959_7_0_1"/>
<dbReference type="InterPro" id="IPR006042">
    <property type="entry name" value="Xan_ur_permease"/>
</dbReference>
<evidence type="ECO:0000256" key="1">
    <source>
        <dbReference type="ARBA" id="ARBA00004141"/>
    </source>
</evidence>
<dbReference type="InterPro" id="IPR006043">
    <property type="entry name" value="NCS2"/>
</dbReference>
<keyword evidence="6 8" id="KW-0472">Membrane</keyword>
<dbReference type="InParanoid" id="B0CZJ0"/>